<dbReference type="Pfam" id="PF13621">
    <property type="entry name" value="Cupin_8"/>
    <property type="match status" value="1"/>
</dbReference>
<keyword evidence="4" id="KW-0408">Iron</keyword>
<keyword evidence="3" id="KW-0560">Oxidoreductase</keyword>
<evidence type="ECO:0000256" key="4">
    <source>
        <dbReference type="ARBA" id="ARBA00023004"/>
    </source>
</evidence>
<sequence length="500" mass="57210">MFAITNHPIAIEKLSSHRIKRRKSGLSPCPSSRMNYTPDCATSFRHPSGLKPSGNLYEDIYRGGTCIRRKSLGPFFTALSDEQLLLVLSMLDANGLSCLGSCSRALYVFCSHDELWRALVLEELNGKFSPKKTWKSSYICTKVEAQWKEATIQVTGLYSDVFFQSFYCAQTPIRTEWLCVESLDRIDVSSLPLSEFTKRYDRGNRPVILENAISHWPALKKWTSDSYLTQMCQQETLYAGGYAFTMENYLKYCRTLRDDQPLCIFDKDFAVKFPSLAHDYDVPQYFQQDFAALLTQEFRPDYRWLIIGPERSGSTFHIDPNATNAWNAVIKGAKKWILFPPKCIPPGVFPSDDKSVVSTPISLMEWFLTFYAEISKLPPHRRPLEGICRAGEVVYVPHGWWHLVLNIEESIAITQNFISVGNVKSVIRFLTEKPDQVSGCAHEIRPKLGGVLIKLLRQKEPALLEQIEAEMRTSEREKSKWGNLLKAETFNFSFQIEDVL</sequence>
<dbReference type="InterPro" id="IPR036047">
    <property type="entry name" value="F-box-like_dom_sf"/>
</dbReference>
<evidence type="ECO:0000313" key="7">
    <source>
        <dbReference type="EMBL" id="CCA20147.1"/>
    </source>
</evidence>
<dbReference type="SUPFAM" id="SSF51197">
    <property type="entry name" value="Clavaminate synthase-like"/>
    <property type="match status" value="1"/>
</dbReference>
<accession>F0WG13</accession>
<dbReference type="FunFam" id="2.60.120.650:FF:000045">
    <property type="entry name" value="F-box protein At1g78280"/>
    <property type="match status" value="1"/>
</dbReference>
<dbReference type="PANTHER" id="PTHR12480:SF21">
    <property type="entry name" value="JMJC DOMAIN-CONTAINING PROTEIN 8"/>
    <property type="match status" value="1"/>
</dbReference>
<keyword evidence="5" id="KW-0539">Nucleus</keyword>
<dbReference type="GO" id="GO:0000987">
    <property type="term" value="F:cis-regulatory region sequence-specific DNA binding"/>
    <property type="evidence" value="ECO:0007669"/>
    <property type="project" value="TreeGrafter"/>
</dbReference>
<comment type="subcellular location">
    <subcellularLocation>
        <location evidence="1">Nucleus</location>
    </subcellularLocation>
</comment>
<dbReference type="InterPro" id="IPR041667">
    <property type="entry name" value="Cupin_8"/>
</dbReference>
<dbReference type="GO" id="GO:0005634">
    <property type="term" value="C:nucleus"/>
    <property type="evidence" value="ECO:0007669"/>
    <property type="project" value="UniProtKB-SubCell"/>
</dbReference>
<dbReference type="InterPro" id="IPR003347">
    <property type="entry name" value="JmjC_dom"/>
</dbReference>
<dbReference type="GO" id="GO:0046872">
    <property type="term" value="F:metal ion binding"/>
    <property type="evidence" value="ECO:0007669"/>
    <property type="project" value="UniProtKB-KW"/>
</dbReference>
<dbReference type="SMART" id="SM00558">
    <property type="entry name" value="JmjC"/>
    <property type="match status" value="1"/>
</dbReference>
<evidence type="ECO:0000256" key="3">
    <source>
        <dbReference type="ARBA" id="ARBA00023002"/>
    </source>
</evidence>
<feature type="domain" description="JmjC" evidence="6">
    <location>
        <begin position="271"/>
        <end position="434"/>
    </location>
</feature>
<keyword evidence="2" id="KW-0479">Metal-binding</keyword>
<dbReference type="GO" id="GO:0032259">
    <property type="term" value="P:methylation"/>
    <property type="evidence" value="ECO:0007669"/>
    <property type="project" value="UniProtKB-KW"/>
</dbReference>
<evidence type="ECO:0000256" key="2">
    <source>
        <dbReference type="ARBA" id="ARBA00022723"/>
    </source>
</evidence>
<keyword evidence="7" id="KW-0489">Methyltransferase</keyword>
<evidence type="ECO:0000259" key="6">
    <source>
        <dbReference type="PROSITE" id="PS51184"/>
    </source>
</evidence>
<proteinExistence type="predicted"/>
<evidence type="ECO:0000256" key="1">
    <source>
        <dbReference type="ARBA" id="ARBA00004123"/>
    </source>
</evidence>
<dbReference type="HOGENOM" id="CLU_016785_1_2_1"/>
<dbReference type="PANTHER" id="PTHR12480">
    <property type="entry name" value="ARGININE DEMETHYLASE AND LYSYL-HYDROXYLASE JMJD"/>
    <property type="match status" value="1"/>
</dbReference>
<dbReference type="AlphaFoldDB" id="F0WG13"/>
<name>F0WG13_9STRA</name>
<keyword evidence="7" id="KW-0808">Transferase</keyword>
<organism evidence="7">
    <name type="scientific">Albugo laibachii Nc14</name>
    <dbReference type="NCBI Taxonomy" id="890382"/>
    <lineage>
        <taxon>Eukaryota</taxon>
        <taxon>Sar</taxon>
        <taxon>Stramenopiles</taxon>
        <taxon>Oomycota</taxon>
        <taxon>Peronosporomycetes</taxon>
        <taxon>Albuginales</taxon>
        <taxon>Albuginaceae</taxon>
        <taxon>Albugo</taxon>
    </lineage>
</organism>
<dbReference type="GO" id="GO:0016491">
    <property type="term" value="F:oxidoreductase activity"/>
    <property type="evidence" value="ECO:0007669"/>
    <property type="project" value="UniProtKB-KW"/>
</dbReference>
<protein>
    <submittedName>
        <fullName evidence="7">Histone arginine demethylase putative</fullName>
    </submittedName>
</protein>
<dbReference type="InterPro" id="IPR050910">
    <property type="entry name" value="JMJD6_ArgDemeth/LysHydrox"/>
</dbReference>
<dbReference type="PROSITE" id="PS51184">
    <property type="entry name" value="JMJC"/>
    <property type="match status" value="1"/>
</dbReference>
<evidence type="ECO:0000256" key="5">
    <source>
        <dbReference type="ARBA" id="ARBA00023242"/>
    </source>
</evidence>
<reference evidence="7" key="1">
    <citation type="journal article" date="2011" name="PLoS Biol.">
        <title>Gene gain and loss during evolution of obligate parasitism in the white rust pathogen of Arabidopsis thaliana.</title>
        <authorList>
            <person name="Kemen E."/>
            <person name="Gardiner A."/>
            <person name="Schultz-Larsen T."/>
            <person name="Kemen A.C."/>
            <person name="Balmuth A.L."/>
            <person name="Robert-Seilaniantz A."/>
            <person name="Bailey K."/>
            <person name="Holub E."/>
            <person name="Studholme D.J."/>
            <person name="Maclean D."/>
            <person name="Jones J.D."/>
        </authorList>
    </citation>
    <scope>NUCLEOTIDE SEQUENCE</scope>
</reference>
<dbReference type="SUPFAM" id="SSF81383">
    <property type="entry name" value="F-box domain"/>
    <property type="match status" value="1"/>
</dbReference>
<reference evidence="7" key="2">
    <citation type="submission" date="2011-02" db="EMBL/GenBank/DDBJ databases">
        <authorList>
            <person name="MacLean D."/>
        </authorList>
    </citation>
    <scope>NUCLEOTIDE SEQUENCE</scope>
</reference>
<dbReference type="GO" id="GO:0008168">
    <property type="term" value="F:methyltransferase activity"/>
    <property type="evidence" value="ECO:0007669"/>
    <property type="project" value="UniProtKB-KW"/>
</dbReference>
<gene>
    <name evidence="7" type="primary">AlNc14C87G5545</name>
    <name evidence="7" type="ORF">ALNC14_062900</name>
</gene>
<dbReference type="EMBL" id="FR824132">
    <property type="protein sequence ID" value="CCA20147.1"/>
    <property type="molecule type" value="Genomic_DNA"/>
</dbReference>
<dbReference type="Gene3D" id="2.60.120.650">
    <property type="entry name" value="Cupin"/>
    <property type="match status" value="1"/>
</dbReference>